<comment type="similarity">
    <text evidence="6">Belongs to the ABC-4 integral membrane protein family.</text>
</comment>
<feature type="transmembrane region" description="Helical" evidence="7">
    <location>
        <begin position="737"/>
        <end position="766"/>
    </location>
</feature>
<dbReference type="GO" id="GO:0022857">
    <property type="term" value="F:transmembrane transporter activity"/>
    <property type="evidence" value="ECO:0007669"/>
    <property type="project" value="TreeGrafter"/>
</dbReference>
<dbReference type="STRING" id="29321.AAV33_02890"/>
<evidence type="ECO:0000313" key="11">
    <source>
        <dbReference type="Proteomes" id="UP000006078"/>
    </source>
</evidence>
<dbReference type="Pfam" id="PF12704">
    <property type="entry name" value="MacB_PCD"/>
    <property type="match status" value="2"/>
</dbReference>
<feature type="transmembrane region" description="Helical" evidence="7">
    <location>
        <begin position="413"/>
        <end position="435"/>
    </location>
</feature>
<feature type="transmembrane region" description="Helical" evidence="7">
    <location>
        <begin position="787"/>
        <end position="815"/>
    </location>
</feature>
<keyword evidence="4 7" id="KW-1133">Transmembrane helix</keyword>
<dbReference type="GO" id="GO:0005886">
    <property type="term" value="C:plasma membrane"/>
    <property type="evidence" value="ECO:0007669"/>
    <property type="project" value="UniProtKB-SubCell"/>
</dbReference>
<dbReference type="PATRIC" id="fig|883169.3.peg.488"/>
<evidence type="ECO:0000256" key="1">
    <source>
        <dbReference type="ARBA" id="ARBA00004651"/>
    </source>
</evidence>
<dbReference type="InterPro" id="IPR003838">
    <property type="entry name" value="ABC3_permease_C"/>
</dbReference>
<evidence type="ECO:0000256" key="2">
    <source>
        <dbReference type="ARBA" id="ARBA00022475"/>
    </source>
</evidence>
<evidence type="ECO:0000256" key="4">
    <source>
        <dbReference type="ARBA" id="ARBA00022989"/>
    </source>
</evidence>
<name>K0Z550_9CORY</name>
<evidence type="ECO:0000256" key="7">
    <source>
        <dbReference type="SAM" id="Phobius"/>
    </source>
</evidence>
<evidence type="ECO:0008006" key="12">
    <source>
        <dbReference type="Google" id="ProtNLM"/>
    </source>
</evidence>
<feature type="domain" description="ABC3 transporter permease C-terminal" evidence="8">
    <location>
        <begin position="272"/>
        <end position="392"/>
    </location>
</feature>
<evidence type="ECO:0000259" key="8">
    <source>
        <dbReference type="Pfam" id="PF02687"/>
    </source>
</evidence>
<proteinExistence type="inferred from homology"/>
<sequence>MALPSLKSHPMLAVSLRSLWSHKLRMALTVVAVALGTAFIAGAFMFTAMMASTFSTLVSGQYAGVDVVVDAEDDPAALDGEARADIEADDEVAAATVLGSQPVVVGGPDGETLQTGGAQIAPWYGPGERVGTPETITAGAAPEGPDEYLLGEKAARGAGLEVGDEITIVDSQGPRDGTVSGLIVLGEEDDPANDQLAVRAEEGSYLERYHPGGALPRLSVDLHGDDPNAEAAARRLTDEHPGLEATPGKELAEEESQQLREDLNFINYFLVAFGGVGLLVGTFLIANTFAMTVSQRTREFALLRALGASRRQITGSVVGEAVVLGLVGSALGVGLGIGLVALIVAAMSALGVEGVGGGLGITATGLVVPVVVGVLVTVLSAWAPARRAGSVPPVAAMSASAAGARGSLKARTVAGAAVLAAGVAAAVVGVAWDSLETRDRAIVVGIGAVAVFVGVFLASPAASLPVVPRIGRVVGWPFGAMGRLAAENSRRTPTRTATTAFALTLGVALVSAIGMLGSSMKASVATILDEQIASDFMVGTLTPGITLPAEAGWRVAGAEGVDSTMETAMAPVTVSGADLFGEGAQFGFSYVVDGDLTEAYPFDVVEAADGAGENPLDLRGERGVVAHEAVAERLGWEVGDELDVAPSLGGEGTSAPLLATYRADEIYEGFFVSPAAAGEAVDLVSTAQLMRVDVHAEPGFDHEALRANLEDAVEDLLVAQVLDADDLSAEVDALIDALLAILYALLSLAVVIAILGIVNTLTLNVLERRQEIGMMRAVGARRGQVALMVVLEAVQIAVFGAALGIAVGLGLGLAFLEVIRDTGLNTISVPIAAQFGILAASVAVGVAAAAWPARRAAAIPPLDAIADD</sequence>
<dbReference type="InterPro" id="IPR025857">
    <property type="entry name" value="MacB_PCD"/>
</dbReference>
<dbReference type="InterPro" id="IPR050250">
    <property type="entry name" value="Macrolide_Exporter_MacB"/>
</dbReference>
<evidence type="ECO:0000259" key="9">
    <source>
        <dbReference type="Pfam" id="PF12704"/>
    </source>
</evidence>
<dbReference type="Pfam" id="PF02687">
    <property type="entry name" value="FtsX"/>
    <property type="match status" value="2"/>
</dbReference>
<feature type="transmembrane region" description="Helical" evidence="7">
    <location>
        <begin position="500"/>
        <end position="520"/>
    </location>
</feature>
<dbReference type="RefSeq" id="WP_004600408.1">
    <property type="nucleotide sequence ID" value="NZ_JH815192.1"/>
</dbReference>
<feature type="transmembrane region" description="Helical" evidence="7">
    <location>
        <begin position="359"/>
        <end position="382"/>
    </location>
</feature>
<feature type="domain" description="MacB-like periplasmic core" evidence="9">
    <location>
        <begin position="27"/>
        <end position="183"/>
    </location>
</feature>
<feature type="transmembrane region" description="Helical" evidence="7">
    <location>
        <begin position="441"/>
        <end position="462"/>
    </location>
</feature>
<keyword evidence="5 7" id="KW-0472">Membrane</keyword>
<gene>
    <name evidence="10" type="ORF">HMPREF9719_00518</name>
</gene>
<feature type="transmembrane region" description="Helical" evidence="7">
    <location>
        <begin position="265"/>
        <end position="290"/>
    </location>
</feature>
<dbReference type="eggNOG" id="COG3127">
    <property type="taxonomic scope" value="Bacteria"/>
</dbReference>
<accession>K0Z550</accession>
<keyword evidence="2" id="KW-1003">Cell membrane</keyword>
<dbReference type="AlphaFoldDB" id="K0Z550"/>
<feature type="domain" description="ABC3 transporter permease C-terminal" evidence="8">
    <location>
        <begin position="745"/>
        <end position="861"/>
    </location>
</feature>
<dbReference type="HOGENOM" id="CLU_012341_1_0_11"/>
<feature type="domain" description="MacB-like periplasmic core" evidence="9">
    <location>
        <begin position="496"/>
        <end position="660"/>
    </location>
</feature>
<keyword evidence="11" id="KW-1185">Reference proteome</keyword>
<organism evidence="10 11">
    <name type="scientific">Corynebacterium otitidis ATCC 51513</name>
    <dbReference type="NCBI Taxonomy" id="883169"/>
    <lineage>
        <taxon>Bacteria</taxon>
        <taxon>Bacillati</taxon>
        <taxon>Actinomycetota</taxon>
        <taxon>Actinomycetes</taxon>
        <taxon>Mycobacteriales</taxon>
        <taxon>Corynebacteriaceae</taxon>
        <taxon>Corynebacterium</taxon>
    </lineage>
</organism>
<evidence type="ECO:0000256" key="6">
    <source>
        <dbReference type="ARBA" id="ARBA00038076"/>
    </source>
</evidence>
<dbReference type="PANTHER" id="PTHR30572:SF4">
    <property type="entry name" value="ABC TRANSPORTER PERMEASE YTRF"/>
    <property type="match status" value="1"/>
</dbReference>
<evidence type="ECO:0000313" key="10">
    <source>
        <dbReference type="EMBL" id="EJZ82530.1"/>
    </source>
</evidence>
<feature type="transmembrane region" description="Helical" evidence="7">
    <location>
        <begin position="827"/>
        <end position="851"/>
    </location>
</feature>
<protein>
    <recommendedName>
        <fullName evidence="12">ABC transporter permease</fullName>
    </recommendedName>
</protein>
<evidence type="ECO:0000256" key="5">
    <source>
        <dbReference type="ARBA" id="ARBA00023136"/>
    </source>
</evidence>
<comment type="caution">
    <text evidence="10">The sequence shown here is derived from an EMBL/GenBank/DDBJ whole genome shotgun (WGS) entry which is preliminary data.</text>
</comment>
<dbReference type="Proteomes" id="UP000006078">
    <property type="component" value="Unassembled WGS sequence"/>
</dbReference>
<feature type="transmembrane region" description="Helical" evidence="7">
    <location>
        <begin position="321"/>
        <end position="347"/>
    </location>
</feature>
<evidence type="ECO:0000256" key="3">
    <source>
        <dbReference type="ARBA" id="ARBA00022692"/>
    </source>
</evidence>
<dbReference type="PANTHER" id="PTHR30572">
    <property type="entry name" value="MEMBRANE COMPONENT OF TRANSPORTER-RELATED"/>
    <property type="match status" value="1"/>
</dbReference>
<keyword evidence="3 7" id="KW-0812">Transmembrane</keyword>
<dbReference type="EMBL" id="AHAE01000030">
    <property type="protein sequence ID" value="EJZ82530.1"/>
    <property type="molecule type" value="Genomic_DNA"/>
</dbReference>
<reference evidence="10 11" key="1">
    <citation type="submission" date="2012-08" db="EMBL/GenBank/DDBJ databases">
        <title>The Genome Sequence of Turicella otitidis ATCC 51513.</title>
        <authorList>
            <consortium name="The Broad Institute Genome Sequencing Platform"/>
            <person name="Earl A."/>
            <person name="Ward D."/>
            <person name="Feldgarden M."/>
            <person name="Gevers D."/>
            <person name="Huys G."/>
            <person name="Walker B."/>
            <person name="Young S.K."/>
            <person name="Zeng Q."/>
            <person name="Gargeya S."/>
            <person name="Fitzgerald M."/>
            <person name="Haas B."/>
            <person name="Abouelleil A."/>
            <person name="Alvarado L."/>
            <person name="Arachchi H.M."/>
            <person name="Berlin A.M."/>
            <person name="Chapman S.B."/>
            <person name="Goldberg J."/>
            <person name="Griggs A."/>
            <person name="Gujja S."/>
            <person name="Hansen M."/>
            <person name="Howarth C."/>
            <person name="Imamovic A."/>
            <person name="Larimer J."/>
            <person name="McCowen C."/>
            <person name="Montmayeur A."/>
            <person name="Murphy C."/>
            <person name="Neiman D."/>
            <person name="Pearson M."/>
            <person name="Priest M."/>
            <person name="Roberts A."/>
            <person name="Saif S."/>
            <person name="Shea T."/>
            <person name="Sisk P."/>
            <person name="Sykes S."/>
            <person name="Wortman J."/>
            <person name="Nusbaum C."/>
            <person name="Birren B."/>
        </authorList>
    </citation>
    <scope>NUCLEOTIDE SEQUENCE [LARGE SCALE GENOMIC DNA]</scope>
    <source>
        <strain evidence="10 11">ATCC 51513</strain>
    </source>
</reference>
<comment type="subcellular location">
    <subcellularLocation>
        <location evidence="1">Cell membrane</location>
        <topology evidence="1">Multi-pass membrane protein</topology>
    </subcellularLocation>
</comment>